<keyword evidence="2" id="KW-0812">Transmembrane</keyword>
<evidence type="ECO:0000313" key="3">
    <source>
        <dbReference type="EMBL" id="KAG6297215.1"/>
    </source>
</evidence>
<reference evidence="3 4" key="1">
    <citation type="journal article" date="2020" name="bioRxiv">
        <title>Whole genome comparisons of ergot fungi reveals the divergence and evolution of species within the genus Claviceps are the result of varying mechanisms driving genome evolution and host range expansion.</title>
        <authorList>
            <person name="Wyka S.A."/>
            <person name="Mondo S.J."/>
            <person name="Liu M."/>
            <person name="Dettman J."/>
            <person name="Nalam V."/>
            <person name="Broders K.D."/>
        </authorList>
    </citation>
    <scope>NUCLEOTIDE SEQUENCE [LARGE SCALE GENOMIC DNA]</scope>
    <source>
        <strain evidence="3 4">Clav52</strain>
    </source>
</reference>
<proteinExistence type="predicted"/>
<keyword evidence="2" id="KW-0472">Membrane</keyword>
<feature type="non-terminal residue" evidence="3">
    <location>
        <position position="1"/>
    </location>
</feature>
<evidence type="ECO:0000256" key="1">
    <source>
        <dbReference type="SAM" id="MobiDB-lite"/>
    </source>
</evidence>
<dbReference type="EMBL" id="SRRH01000154">
    <property type="protein sequence ID" value="KAG6297215.1"/>
    <property type="molecule type" value="Genomic_DNA"/>
</dbReference>
<accession>A0A9P7QJ84</accession>
<keyword evidence="4" id="KW-1185">Reference proteome</keyword>
<evidence type="ECO:0000256" key="2">
    <source>
        <dbReference type="SAM" id="Phobius"/>
    </source>
</evidence>
<protein>
    <submittedName>
        <fullName evidence="3">Uncharacterized protein</fullName>
    </submittedName>
</protein>
<organism evidence="3 4">
    <name type="scientific">Claviceps aff. purpurea</name>
    <dbReference type="NCBI Taxonomy" id="1967640"/>
    <lineage>
        <taxon>Eukaryota</taxon>
        <taxon>Fungi</taxon>
        <taxon>Dikarya</taxon>
        <taxon>Ascomycota</taxon>
        <taxon>Pezizomycotina</taxon>
        <taxon>Sordariomycetes</taxon>
        <taxon>Hypocreomycetidae</taxon>
        <taxon>Hypocreales</taxon>
        <taxon>Clavicipitaceae</taxon>
        <taxon>Claviceps</taxon>
    </lineage>
</organism>
<evidence type="ECO:0000313" key="4">
    <source>
        <dbReference type="Proteomes" id="UP000707071"/>
    </source>
</evidence>
<dbReference type="PANTHER" id="PTHR37488:SF1">
    <property type="entry name" value="DUF1275 DOMAIN PROTEIN"/>
    <property type="match status" value="1"/>
</dbReference>
<feature type="region of interest" description="Disordered" evidence="1">
    <location>
        <begin position="1"/>
        <end position="25"/>
    </location>
</feature>
<dbReference type="AlphaFoldDB" id="A0A9P7QJ84"/>
<comment type="caution">
    <text evidence="3">The sequence shown here is derived from an EMBL/GenBank/DDBJ whole genome shotgun (WGS) entry which is preliminary data.</text>
</comment>
<keyword evidence="2" id="KW-1133">Transmembrane helix</keyword>
<feature type="transmembrane region" description="Helical" evidence="2">
    <location>
        <begin position="101"/>
        <end position="123"/>
    </location>
</feature>
<dbReference type="Proteomes" id="UP000707071">
    <property type="component" value="Unassembled WGS sequence"/>
</dbReference>
<dbReference type="PANTHER" id="PTHR37488">
    <property type="entry name" value="DUF1275 DOMAIN-CONTAINING PROTEIN"/>
    <property type="match status" value="1"/>
</dbReference>
<sequence>MAQHADPRPIKYKYHGSYGSSRQHRQHRQLQNILRLCDPTRLFTMSRYGTANGTATPARHPGNSAHGHHERQPLLGQSGDTHAQLGKCRTRMIAEVSRSHADLILLLCYIVTGLLDSASIQVWGSFVSMQT</sequence>
<name>A0A9P7QJ84_9HYPO</name>
<feature type="region of interest" description="Disordered" evidence="1">
    <location>
        <begin position="52"/>
        <end position="81"/>
    </location>
</feature>
<gene>
    <name evidence="3" type="ORF">E4U09_001444</name>
</gene>